<dbReference type="SUPFAM" id="SSF46689">
    <property type="entry name" value="Homeodomain-like"/>
    <property type="match status" value="2"/>
</dbReference>
<dbReference type="InterPro" id="IPR037923">
    <property type="entry name" value="HTH-like"/>
</dbReference>
<dbReference type="InterPro" id="IPR009057">
    <property type="entry name" value="Homeodomain-like_sf"/>
</dbReference>
<dbReference type="SMART" id="SM00342">
    <property type="entry name" value="HTH_ARAC"/>
    <property type="match status" value="1"/>
</dbReference>
<evidence type="ECO:0000313" key="7">
    <source>
        <dbReference type="Proteomes" id="UP000594430"/>
    </source>
</evidence>
<dbReference type="PROSITE" id="PS01124">
    <property type="entry name" value="HTH_ARAC_FAMILY_2"/>
    <property type="match status" value="1"/>
</dbReference>
<dbReference type="InterPro" id="IPR018060">
    <property type="entry name" value="HTH_AraC"/>
</dbReference>
<evidence type="ECO:0000256" key="1">
    <source>
        <dbReference type="ARBA" id="ARBA00023015"/>
    </source>
</evidence>
<accession>A0A7S9LKM9</accession>
<feature type="domain" description="HTH araC/xylS-type" evidence="5">
    <location>
        <begin position="176"/>
        <end position="273"/>
    </location>
</feature>
<dbReference type="GO" id="GO:0003700">
    <property type="term" value="F:DNA-binding transcription factor activity"/>
    <property type="evidence" value="ECO:0007669"/>
    <property type="project" value="InterPro"/>
</dbReference>
<sequence length="277" mass="30839">MNATTCEQTHLWQAPALGDVEMLHARYVQQRFAPHVHEGYVFTVIESGAQRFWHRGSEHLAPVGSMVLINPDELHTGAKAHEAGWRYRGFYPEHERVTGVLDELELGHAGMPRFRDSVIHDPGLASAFSQLHQLSESSASALHQQTVWRQAVLALVQRHGRLAELSAPGQEPRAVVRARELLEAHLADPPSLELLAAAVNLSPFHFARVFRQATGMPPHAWLKQRRLVRARELLKQGQPPAAVAFSLGFADQSHFNRQFKQACGITPGAYRLACFAA</sequence>
<dbReference type="PANTHER" id="PTHR46796:SF2">
    <property type="entry name" value="TRANSCRIPTIONAL REGULATORY PROTEIN"/>
    <property type="match status" value="1"/>
</dbReference>
<organism evidence="6 7">
    <name type="scientific">Pseudomonas fulva</name>
    <dbReference type="NCBI Taxonomy" id="47880"/>
    <lineage>
        <taxon>Bacteria</taxon>
        <taxon>Pseudomonadati</taxon>
        <taxon>Pseudomonadota</taxon>
        <taxon>Gammaproteobacteria</taxon>
        <taxon>Pseudomonadales</taxon>
        <taxon>Pseudomonadaceae</taxon>
        <taxon>Pseudomonas</taxon>
    </lineage>
</organism>
<keyword evidence="2" id="KW-0238">DNA-binding</keyword>
<proteinExistence type="predicted"/>
<evidence type="ECO:0000313" key="6">
    <source>
        <dbReference type="EMBL" id="QPH50819.1"/>
    </source>
</evidence>
<name>A0A7S9LKM9_9PSED</name>
<evidence type="ECO:0000259" key="5">
    <source>
        <dbReference type="PROSITE" id="PS01124"/>
    </source>
</evidence>
<evidence type="ECO:0000256" key="4">
    <source>
        <dbReference type="ARBA" id="ARBA00037345"/>
    </source>
</evidence>
<dbReference type="InterPro" id="IPR050204">
    <property type="entry name" value="AraC_XylS_family_regulators"/>
</dbReference>
<dbReference type="Pfam" id="PF02311">
    <property type="entry name" value="AraC_binding"/>
    <property type="match status" value="1"/>
</dbReference>
<keyword evidence="3" id="KW-0804">Transcription</keyword>
<comment type="function">
    <text evidence="4">Regulatory protein of the TOL plasmid xyl operons. XylS activates the xylXYZLTEGFJQKIH operon required for the degradation of toluene, m-xylene and p-xylene.</text>
</comment>
<dbReference type="Pfam" id="PF12833">
    <property type="entry name" value="HTH_18"/>
    <property type="match status" value="1"/>
</dbReference>
<evidence type="ECO:0000256" key="3">
    <source>
        <dbReference type="ARBA" id="ARBA00023163"/>
    </source>
</evidence>
<keyword evidence="1" id="KW-0805">Transcription regulation</keyword>
<gene>
    <name evidence="6" type="ORF">IZU98_09065</name>
</gene>
<evidence type="ECO:0000256" key="2">
    <source>
        <dbReference type="ARBA" id="ARBA00023125"/>
    </source>
</evidence>
<dbReference type="GO" id="GO:0043565">
    <property type="term" value="F:sequence-specific DNA binding"/>
    <property type="evidence" value="ECO:0007669"/>
    <property type="project" value="InterPro"/>
</dbReference>
<dbReference type="Gene3D" id="1.10.10.60">
    <property type="entry name" value="Homeodomain-like"/>
    <property type="match status" value="2"/>
</dbReference>
<dbReference type="InterPro" id="IPR003313">
    <property type="entry name" value="AraC-bd"/>
</dbReference>
<dbReference type="EMBL" id="CP064946">
    <property type="protein sequence ID" value="QPH50819.1"/>
    <property type="molecule type" value="Genomic_DNA"/>
</dbReference>
<dbReference type="AlphaFoldDB" id="A0A7S9LKM9"/>
<dbReference type="PANTHER" id="PTHR46796">
    <property type="entry name" value="HTH-TYPE TRANSCRIPTIONAL ACTIVATOR RHAS-RELATED"/>
    <property type="match status" value="1"/>
</dbReference>
<protein>
    <submittedName>
        <fullName evidence="6">AraC family transcriptional regulator</fullName>
    </submittedName>
</protein>
<dbReference type="SUPFAM" id="SSF51215">
    <property type="entry name" value="Regulatory protein AraC"/>
    <property type="match status" value="1"/>
</dbReference>
<dbReference type="Proteomes" id="UP000594430">
    <property type="component" value="Chromosome"/>
</dbReference>
<dbReference type="RefSeq" id="WP_196110623.1">
    <property type="nucleotide sequence ID" value="NZ_CP064943.1"/>
</dbReference>
<reference evidence="6 7" key="1">
    <citation type="submission" date="2020-11" db="EMBL/GenBank/DDBJ databases">
        <title>Pseudomonas fulva producing VIM-24.</title>
        <authorList>
            <person name="Liu S."/>
        </authorList>
    </citation>
    <scope>NUCLEOTIDE SEQUENCE [LARGE SCALE GENOMIC DNA]</scope>
    <source>
        <strain evidence="6 7">ZDHY414</strain>
    </source>
</reference>